<dbReference type="PANTHER" id="PTHR43798">
    <property type="entry name" value="MONOACYLGLYCEROL LIPASE"/>
    <property type="match status" value="1"/>
</dbReference>
<proteinExistence type="predicted"/>
<dbReference type="InterPro" id="IPR000073">
    <property type="entry name" value="AB_hydrolase_1"/>
</dbReference>
<dbReference type="InterPro" id="IPR000639">
    <property type="entry name" value="Epox_hydrolase-like"/>
</dbReference>
<dbReference type="Proteomes" id="UP000009173">
    <property type="component" value="Chromosome"/>
</dbReference>
<dbReference type="PRINTS" id="PR00412">
    <property type="entry name" value="EPOXHYDRLASE"/>
</dbReference>
<dbReference type="AlphaFoldDB" id="A0A0H3AC48"/>
<dbReference type="SUPFAM" id="SSF53474">
    <property type="entry name" value="alpha/beta-Hydrolases"/>
    <property type="match status" value="1"/>
</dbReference>
<evidence type="ECO:0000313" key="3">
    <source>
        <dbReference type="Proteomes" id="UP000009173"/>
    </source>
</evidence>
<evidence type="ECO:0000259" key="1">
    <source>
        <dbReference type="Pfam" id="PF12697"/>
    </source>
</evidence>
<reference evidence="3" key="1">
    <citation type="journal article" date="2009" name="Environ. Microbiol.">
        <title>Contribution of mobile genetic elements to Desulfovibrio vulgaris genome plasticity.</title>
        <authorList>
            <person name="Walker C.B."/>
            <person name="Stolyar S."/>
            <person name="Chivian D."/>
            <person name="Pinel N."/>
            <person name="Gabster J.A."/>
            <person name="Dehal P.S."/>
            <person name="He Z."/>
            <person name="Yang Z.K."/>
            <person name="Yen H.C."/>
            <person name="Zhou J."/>
            <person name="Wall J.D."/>
            <person name="Hazen T.C."/>
            <person name="Arkin A.P."/>
            <person name="Stahl D.A."/>
        </authorList>
    </citation>
    <scope>NUCLEOTIDE SEQUENCE [LARGE SCALE GENOMIC DNA]</scope>
    <source>
        <strain evidence="3">DP4</strain>
    </source>
</reference>
<dbReference type="GO" id="GO:0016787">
    <property type="term" value="F:hydrolase activity"/>
    <property type="evidence" value="ECO:0007669"/>
    <property type="project" value="UniProtKB-KW"/>
</dbReference>
<protein>
    <submittedName>
        <fullName evidence="2">Alpha/beta hydrolase fold protein</fullName>
    </submittedName>
</protein>
<feature type="domain" description="AB hydrolase-1" evidence="1">
    <location>
        <begin position="22"/>
        <end position="259"/>
    </location>
</feature>
<sequence length="270" mass="29854">MPIFAIHAQPLHCRDVGEGVPILFGHGYLWDGTLWNAQVDALSETHRCIVPDLWGHGRSGALPPSTRTMKDLARDMLALADTLRLDDFVVCGHGIGGQWALELALMAPRRVKGLVLIGTFAGAESERARNVALGLLESMERSGGMTPPILDALLPYFFTPEMLEEDGPVVRAFRMSLLRLPPERLATVLELGRMICLREDRMHVLPALASRPVLVIAGQEDRRRPREEGRRMAAALGVRCEEIPGAGHVPPLEQPAVMNRLLRDFLVDCR</sequence>
<dbReference type="PRINTS" id="PR00111">
    <property type="entry name" value="ABHYDROLASE"/>
</dbReference>
<dbReference type="InterPro" id="IPR050266">
    <property type="entry name" value="AB_hydrolase_sf"/>
</dbReference>
<accession>A0A0H3AC48</accession>
<dbReference type="Pfam" id="PF12697">
    <property type="entry name" value="Abhydrolase_6"/>
    <property type="match status" value="1"/>
</dbReference>
<dbReference type="SMR" id="A0A0H3AC48"/>
<dbReference type="PANTHER" id="PTHR43798:SF29">
    <property type="entry name" value="AB HYDROLASE-1 DOMAIN-CONTAINING PROTEIN"/>
    <property type="match status" value="1"/>
</dbReference>
<evidence type="ECO:0000313" key="2">
    <source>
        <dbReference type="EMBL" id="ABM29333.1"/>
    </source>
</evidence>
<dbReference type="InterPro" id="IPR029058">
    <property type="entry name" value="AB_hydrolase_fold"/>
</dbReference>
<dbReference type="HOGENOM" id="CLU_020336_50_1_7"/>
<dbReference type="RefSeq" id="WP_010937945.1">
    <property type="nucleotide sequence ID" value="NC_008751.1"/>
</dbReference>
<keyword evidence="2" id="KW-0378">Hydrolase</keyword>
<dbReference type="Gene3D" id="3.40.50.1820">
    <property type="entry name" value="alpha/beta hydrolase"/>
    <property type="match status" value="1"/>
</dbReference>
<dbReference type="EMBL" id="CP000527">
    <property type="protein sequence ID" value="ABM29333.1"/>
    <property type="molecule type" value="Genomic_DNA"/>
</dbReference>
<organism evidence="2 3">
    <name type="scientific">Nitratidesulfovibrio vulgaris (strain DP4)</name>
    <name type="common">Desulfovibrio vulgaris</name>
    <dbReference type="NCBI Taxonomy" id="391774"/>
    <lineage>
        <taxon>Bacteria</taxon>
        <taxon>Pseudomonadati</taxon>
        <taxon>Thermodesulfobacteriota</taxon>
        <taxon>Desulfovibrionia</taxon>
        <taxon>Desulfovibrionales</taxon>
        <taxon>Desulfovibrionaceae</taxon>
        <taxon>Nitratidesulfovibrio</taxon>
    </lineage>
</organism>
<dbReference type="KEGG" id="dvl:Dvul_2317"/>
<gene>
    <name evidence="2" type="ordered locus">Dvul_2317</name>
</gene>
<name>A0A0H3AC48_NITV4</name>